<evidence type="ECO:0000313" key="3">
    <source>
        <dbReference type="Proteomes" id="UP000796761"/>
    </source>
</evidence>
<feature type="compositionally biased region" description="Basic and acidic residues" evidence="1">
    <location>
        <begin position="41"/>
        <end position="57"/>
    </location>
</feature>
<dbReference type="EMBL" id="SWJQ01013029">
    <property type="protein sequence ID" value="TRZ04740.1"/>
    <property type="molecule type" value="Genomic_DNA"/>
</dbReference>
<dbReference type="AlphaFoldDB" id="A0A8K1D2N8"/>
<protein>
    <submittedName>
        <fullName evidence="2">Uncharacterized protein</fullName>
    </submittedName>
</protein>
<name>A0A8K1D2N8_9PASS</name>
<proteinExistence type="predicted"/>
<organism evidence="2 3">
    <name type="scientific">Zosterops borbonicus</name>
    <dbReference type="NCBI Taxonomy" id="364589"/>
    <lineage>
        <taxon>Eukaryota</taxon>
        <taxon>Metazoa</taxon>
        <taxon>Chordata</taxon>
        <taxon>Craniata</taxon>
        <taxon>Vertebrata</taxon>
        <taxon>Euteleostomi</taxon>
        <taxon>Archelosauria</taxon>
        <taxon>Archosauria</taxon>
        <taxon>Dinosauria</taxon>
        <taxon>Saurischia</taxon>
        <taxon>Theropoda</taxon>
        <taxon>Coelurosauria</taxon>
        <taxon>Aves</taxon>
        <taxon>Neognathae</taxon>
        <taxon>Neoaves</taxon>
        <taxon>Telluraves</taxon>
        <taxon>Australaves</taxon>
        <taxon>Passeriformes</taxon>
        <taxon>Sylvioidea</taxon>
        <taxon>Zosteropidae</taxon>
        <taxon>Zosterops</taxon>
    </lineage>
</organism>
<feature type="non-terminal residue" evidence="2">
    <location>
        <position position="1"/>
    </location>
</feature>
<accession>A0A8K1D2N8</accession>
<dbReference type="Proteomes" id="UP000796761">
    <property type="component" value="Unassembled WGS sequence"/>
</dbReference>
<feature type="non-terminal residue" evidence="2">
    <location>
        <position position="57"/>
    </location>
</feature>
<sequence>RAAAAAVPGQDSDVPPGDEDVGGSSPGPARGQAGFRRHHLHPPEPQETHREMGGLCQ</sequence>
<comment type="caution">
    <text evidence="2">The sequence shown here is derived from an EMBL/GenBank/DDBJ whole genome shotgun (WGS) entry which is preliminary data.</text>
</comment>
<keyword evidence="3" id="KW-1185">Reference proteome</keyword>
<evidence type="ECO:0000256" key="1">
    <source>
        <dbReference type="SAM" id="MobiDB-lite"/>
    </source>
</evidence>
<feature type="region of interest" description="Disordered" evidence="1">
    <location>
        <begin position="1"/>
        <end position="57"/>
    </location>
</feature>
<gene>
    <name evidence="2" type="ORF">HGM15179_022367</name>
</gene>
<reference evidence="2" key="1">
    <citation type="submission" date="2019-04" db="EMBL/GenBank/DDBJ databases">
        <title>Genome assembly of Zosterops borbonicus 15179.</title>
        <authorList>
            <person name="Leroy T."/>
            <person name="Anselmetti Y."/>
            <person name="Tilak M.-K."/>
            <person name="Nabholz B."/>
        </authorList>
    </citation>
    <scope>NUCLEOTIDE SEQUENCE</scope>
    <source>
        <strain evidence="2">HGM_15179</strain>
        <tissue evidence="2">Muscle</tissue>
    </source>
</reference>
<evidence type="ECO:0000313" key="2">
    <source>
        <dbReference type="EMBL" id="TRZ04740.1"/>
    </source>
</evidence>